<gene>
    <name evidence="5" type="ORF">QO011_007442</name>
</gene>
<proteinExistence type="inferred from homology"/>
<accession>A0ABU0JJD8</accession>
<comment type="caution">
    <text evidence="5">The sequence shown here is derived from an EMBL/GenBank/DDBJ whole genome shotgun (WGS) entry which is preliminary data.</text>
</comment>
<evidence type="ECO:0000256" key="1">
    <source>
        <dbReference type="ARBA" id="ARBA00008231"/>
    </source>
</evidence>
<dbReference type="PANTHER" id="PTHR21013:SF10">
    <property type="entry name" value="ATP SYNTHASE MITOCHONDRIAL F1 COMPLEX ASSEMBLY FACTOR 2"/>
    <property type="match status" value="1"/>
</dbReference>
<feature type="region of interest" description="Disordered" evidence="4">
    <location>
        <begin position="1"/>
        <end position="24"/>
    </location>
</feature>
<sequence length="258" mass="27833">MSDDWFPEGSDPDPRRAAQKGLRPELPRRFYTEAGVVERDGLFALALDGRVARTPGKRLLAVPSRALAEALAGEWAAQGERIDPSTMPMTRIVNSALDGVAEAMPAVAAEIARYAGSDLLCYRAAEPERLVLRQAEAWTPLLDWAATRYGARLVLAEGIVFAEQPAEALAAIEAALTRFGPIGLAALHVLTTLTGSAVLALAVAERRLEPEAAWAAAHVDEDFQTELWGADEEAQARRAARWREMEAAARVLALGGRD</sequence>
<organism evidence="5 6">
    <name type="scientific">Labrys wisconsinensis</name>
    <dbReference type="NCBI Taxonomy" id="425677"/>
    <lineage>
        <taxon>Bacteria</taxon>
        <taxon>Pseudomonadati</taxon>
        <taxon>Pseudomonadota</taxon>
        <taxon>Alphaproteobacteria</taxon>
        <taxon>Hyphomicrobiales</taxon>
        <taxon>Xanthobacteraceae</taxon>
        <taxon>Labrys</taxon>
    </lineage>
</organism>
<dbReference type="Gene3D" id="3.30.2180.10">
    <property type="entry name" value="ATP12-like"/>
    <property type="match status" value="1"/>
</dbReference>
<evidence type="ECO:0000256" key="3">
    <source>
        <dbReference type="ARBA" id="ARBA00023186"/>
    </source>
</evidence>
<comment type="similarity">
    <text evidence="1">Belongs to the ATP12 family.</text>
</comment>
<dbReference type="InterPro" id="IPR023335">
    <property type="entry name" value="ATP12_ortho_dom_sf"/>
</dbReference>
<dbReference type="PANTHER" id="PTHR21013">
    <property type="entry name" value="ATP SYNTHASE MITOCHONDRIAL F1 COMPLEX ASSEMBLY FACTOR 2/ATP12 PROTEIN, MITOCHONDRIAL PRECURSOR"/>
    <property type="match status" value="1"/>
</dbReference>
<dbReference type="InterPro" id="IPR042272">
    <property type="entry name" value="ATP12_ATP_synth-F1-assembly_N"/>
</dbReference>
<keyword evidence="2" id="KW-0809">Transit peptide</keyword>
<reference evidence="5 6" key="1">
    <citation type="submission" date="2023-07" db="EMBL/GenBank/DDBJ databases">
        <title>Genomic Encyclopedia of Type Strains, Phase IV (KMG-IV): sequencing the most valuable type-strain genomes for metagenomic binning, comparative biology and taxonomic classification.</title>
        <authorList>
            <person name="Goeker M."/>
        </authorList>
    </citation>
    <scope>NUCLEOTIDE SEQUENCE [LARGE SCALE GENOMIC DNA]</scope>
    <source>
        <strain evidence="5 6">DSM 19619</strain>
    </source>
</reference>
<dbReference type="RefSeq" id="WP_307283966.1">
    <property type="nucleotide sequence ID" value="NZ_JAUSVX010000022.1"/>
</dbReference>
<protein>
    <submittedName>
        <fullName evidence="5">Chaperone required for assembly of F1-ATPase</fullName>
    </submittedName>
</protein>
<dbReference type="InterPro" id="IPR011419">
    <property type="entry name" value="ATP12_ATP_synth-F1-assembly"/>
</dbReference>
<evidence type="ECO:0000313" key="6">
    <source>
        <dbReference type="Proteomes" id="UP001242480"/>
    </source>
</evidence>
<feature type="compositionally biased region" description="Basic and acidic residues" evidence="4">
    <location>
        <begin position="12"/>
        <end position="24"/>
    </location>
</feature>
<dbReference type="SUPFAM" id="SSF160909">
    <property type="entry name" value="ATP12-like"/>
    <property type="match status" value="1"/>
</dbReference>
<keyword evidence="3" id="KW-0143">Chaperone</keyword>
<evidence type="ECO:0000256" key="2">
    <source>
        <dbReference type="ARBA" id="ARBA00022946"/>
    </source>
</evidence>
<dbReference type="Gene3D" id="1.10.3580.10">
    <property type="entry name" value="ATP12 ATPase"/>
    <property type="match status" value="1"/>
</dbReference>
<name>A0ABU0JJD8_9HYPH</name>
<evidence type="ECO:0000313" key="5">
    <source>
        <dbReference type="EMBL" id="MDQ0474402.1"/>
    </source>
</evidence>
<dbReference type="EMBL" id="JAUSVX010000022">
    <property type="protein sequence ID" value="MDQ0474402.1"/>
    <property type="molecule type" value="Genomic_DNA"/>
</dbReference>
<keyword evidence="6" id="KW-1185">Reference proteome</keyword>
<dbReference type="Proteomes" id="UP001242480">
    <property type="component" value="Unassembled WGS sequence"/>
</dbReference>
<evidence type="ECO:0000256" key="4">
    <source>
        <dbReference type="SAM" id="MobiDB-lite"/>
    </source>
</evidence>
<dbReference type="Pfam" id="PF07542">
    <property type="entry name" value="ATP12"/>
    <property type="match status" value="1"/>
</dbReference>